<feature type="domain" description="YknX-like beta-barrel" evidence="7">
    <location>
        <begin position="262"/>
        <end position="352"/>
    </location>
</feature>
<sequence>MSEENVPNEAIQKKDKRRNKVLTVLSFVFLIAGALWILSLFFDFSNYETTNNAQVEAYINSVAARATGHIQEIRFEANQYVHKGDTLVILDDSEYSIKVKQAEADLAIAEGNLHSLVQTITTSASNQASGQEKLAGDLASLEKAQKDYQRFKNMYADSAVTRNQYDQVISKLKSEEAYVKASRKGLEASGSVTKQSNINLEAARATVARKKADLDAAKLQLSYTSIIAPSDGYVGERNLSIGELINANQTIATIVLNQKLWISANFKETQIEKIKQGQQVTITIDALDGKEFKGKVLGFSPATGAKFSMVEPDNSTGNFVKITQRIPVKIEFEAAAKDLAEVKPGMNVTVEVKK</sequence>
<dbReference type="Proteomes" id="UP000184121">
    <property type="component" value="Unassembled WGS sequence"/>
</dbReference>
<proteinExistence type="predicted"/>
<dbReference type="OrthoDB" id="9811754at2"/>
<evidence type="ECO:0000313" key="9">
    <source>
        <dbReference type="Proteomes" id="UP000184121"/>
    </source>
</evidence>
<dbReference type="STRING" id="29534.SAMN05444366_1497"/>
<feature type="domain" description="Multidrug resistance protein MdtA-like barrel-sandwich hybrid" evidence="6">
    <location>
        <begin position="61"/>
        <end position="255"/>
    </location>
</feature>
<keyword evidence="9" id="KW-1185">Reference proteome</keyword>
<dbReference type="AlphaFoldDB" id="A0A1M7DC36"/>
<dbReference type="GO" id="GO:0055085">
    <property type="term" value="P:transmembrane transport"/>
    <property type="evidence" value="ECO:0007669"/>
    <property type="project" value="InterPro"/>
</dbReference>
<gene>
    <name evidence="8" type="ORF">SAMN05444366_1497</name>
</gene>
<keyword evidence="2 5" id="KW-0812">Transmembrane</keyword>
<dbReference type="Gene3D" id="2.40.30.170">
    <property type="match status" value="1"/>
</dbReference>
<evidence type="ECO:0000259" key="7">
    <source>
        <dbReference type="Pfam" id="PF25990"/>
    </source>
</evidence>
<dbReference type="InterPro" id="IPR050739">
    <property type="entry name" value="MFP"/>
</dbReference>
<reference evidence="9" key="1">
    <citation type="submission" date="2016-11" db="EMBL/GenBank/DDBJ databases">
        <authorList>
            <person name="Varghese N."/>
            <person name="Submissions S."/>
        </authorList>
    </citation>
    <scope>NUCLEOTIDE SEQUENCE [LARGE SCALE GENOMIC DNA]</scope>
    <source>
        <strain evidence="9">DSM 1811</strain>
    </source>
</reference>
<dbReference type="InterPro" id="IPR058625">
    <property type="entry name" value="MdtA-like_BSH"/>
</dbReference>
<dbReference type="Pfam" id="PF25990">
    <property type="entry name" value="Beta-barrel_YknX"/>
    <property type="match status" value="1"/>
</dbReference>
<organism evidence="8 9">
    <name type="scientific">Flavobacterium saccharophilum</name>
    <dbReference type="NCBI Taxonomy" id="29534"/>
    <lineage>
        <taxon>Bacteria</taxon>
        <taxon>Pseudomonadati</taxon>
        <taxon>Bacteroidota</taxon>
        <taxon>Flavobacteriia</taxon>
        <taxon>Flavobacteriales</taxon>
        <taxon>Flavobacteriaceae</taxon>
        <taxon>Flavobacterium</taxon>
    </lineage>
</organism>
<dbReference type="PANTHER" id="PTHR30386:SF26">
    <property type="entry name" value="TRANSPORT PROTEIN COMB"/>
    <property type="match status" value="1"/>
</dbReference>
<evidence type="ECO:0000256" key="1">
    <source>
        <dbReference type="ARBA" id="ARBA00004167"/>
    </source>
</evidence>
<evidence type="ECO:0000259" key="6">
    <source>
        <dbReference type="Pfam" id="PF25917"/>
    </source>
</evidence>
<dbReference type="RefSeq" id="WP_072970945.1">
    <property type="nucleotide sequence ID" value="NZ_FRBY01000002.1"/>
</dbReference>
<dbReference type="Pfam" id="PF25917">
    <property type="entry name" value="BSH_RND"/>
    <property type="match status" value="1"/>
</dbReference>
<protein>
    <submittedName>
        <fullName evidence="8">Membrane fusion protein, multidrug efflux system</fullName>
    </submittedName>
</protein>
<feature type="transmembrane region" description="Helical" evidence="5">
    <location>
        <begin position="21"/>
        <end position="42"/>
    </location>
</feature>
<evidence type="ECO:0000256" key="2">
    <source>
        <dbReference type="ARBA" id="ARBA00022692"/>
    </source>
</evidence>
<evidence type="ECO:0000256" key="5">
    <source>
        <dbReference type="SAM" id="Phobius"/>
    </source>
</evidence>
<evidence type="ECO:0000313" key="8">
    <source>
        <dbReference type="EMBL" id="SHL77072.1"/>
    </source>
</evidence>
<dbReference type="PANTHER" id="PTHR30386">
    <property type="entry name" value="MEMBRANE FUSION SUBUNIT OF EMRAB-TOLC MULTIDRUG EFFLUX PUMP"/>
    <property type="match status" value="1"/>
</dbReference>
<keyword evidence="3 5" id="KW-1133">Transmembrane helix</keyword>
<evidence type="ECO:0000256" key="3">
    <source>
        <dbReference type="ARBA" id="ARBA00022989"/>
    </source>
</evidence>
<comment type="subcellular location">
    <subcellularLocation>
        <location evidence="1">Membrane</location>
        <topology evidence="1">Single-pass membrane protein</topology>
    </subcellularLocation>
</comment>
<dbReference type="GO" id="GO:0016020">
    <property type="term" value="C:membrane"/>
    <property type="evidence" value="ECO:0007669"/>
    <property type="project" value="UniProtKB-SubCell"/>
</dbReference>
<evidence type="ECO:0000256" key="4">
    <source>
        <dbReference type="ARBA" id="ARBA00023136"/>
    </source>
</evidence>
<name>A0A1M7DC36_9FLAO</name>
<keyword evidence="4 5" id="KW-0472">Membrane</keyword>
<dbReference type="SUPFAM" id="SSF111369">
    <property type="entry name" value="HlyD-like secretion proteins"/>
    <property type="match status" value="3"/>
</dbReference>
<dbReference type="EMBL" id="FRBY01000002">
    <property type="protein sequence ID" value="SHL77072.1"/>
    <property type="molecule type" value="Genomic_DNA"/>
</dbReference>
<accession>A0A1M7DC36</accession>
<dbReference type="Gene3D" id="2.40.50.100">
    <property type="match status" value="1"/>
</dbReference>
<dbReference type="InterPro" id="IPR058636">
    <property type="entry name" value="Beta-barrel_YknX"/>
</dbReference>